<dbReference type="Pfam" id="PF12146">
    <property type="entry name" value="Hydrolase_4"/>
    <property type="match status" value="1"/>
</dbReference>
<dbReference type="SUPFAM" id="SSF53474">
    <property type="entry name" value="alpha/beta-Hydrolases"/>
    <property type="match status" value="1"/>
</dbReference>
<gene>
    <name evidence="2" type="ORF">IAD06_10465</name>
</gene>
<reference evidence="2" key="1">
    <citation type="submission" date="2020-10" db="EMBL/GenBank/DDBJ databases">
        <authorList>
            <person name="Gilroy R."/>
        </authorList>
    </citation>
    <scope>NUCLEOTIDE SEQUENCE</scope>
    <source>
        <strain evidence="2">21143</strain>
    </source>
</reference>
<protein>
    <submittedName>
        <fullName evidence="2">Alpha/beta hydrolase</fullName>
    </submittedName>
</protein>
<feature type="domain" description="Serine aminopeptidase S33" evidence="1">
    <location>
        <begin position="33"/>
        <end position="187"/>
    </location>
</feature>
<dbReference type="InterPro" id="IPR051044">
    <property type="entry name" value="MAG_DAG_Lipase"/>
</dbReference>
<comment type="caution">
    <text evidence="2">The sequence shown here is derived from an EMBL/GenBank/DDBJ whole genome shotgun (WGS) entry which is preliminary data.</text>
</comment>
<dbReference type="InterPro" id="IPR029058">
    <property type="entry name" value="AB_hydrolase_fold"/>
</dbReference>
<keyword evidence="2" id="KW-0378">Hydrolase</keyword>
<dbReference type="Gene3D" id="3.40.50.1820">
    <property type="entry name" value="alpha/beta hydrolase"/>
    <property type="match status" value="1"/>
</dbReference>
<proteinExistence type="predicted"/>
<evidence type="ECO:0000313" key="2">
    <source>
        <dbReference type="EMBL" id="HIT40438.1"/>
    </source>
</evidence>
<name>A0A9D1KDI3_9BACT</name>
<reference evidence="2" key="2">
    <citation type="journal article" date="2021" name="PeerJ">
        <title>Extensive microbial diversity within the chicken gut microbiome revealed by metagenomics and culture.</title>
        <authorList>
            <person name="Gilroy R."/>
            <person name="Ravi A."/>
            <person name="Getino M."/>
            <person name="Pursley I."/>
            <person name="Horton D.L."/>
            <person name="Alikhan N.F."/>
            <person name="Baker D."/>
            <person name="Gharbi K."/>
            <person name="Hall N."/>
            <person name="Watson M."/>
            <person name="Adriaenssens E.M."/>
            <person name="Foster-Nyarko E."/>
            <person name="Jarju S."/>
            <person name="Secka A."/>
            <person name="Antonio M."/>
            <person name="Oren A."/>
            <person name="Chaudhuri R.R."/>
            <person name="La Ragione R."/>
            <person name="Hildebrand F."/>
            <person name="Pallen M.J."/>
        </authorList>
    </citation>
    <scope>NUCLEOTIDE SEQUENCE</scope>
    <source>
        <strain evidence="2">21143</strain>
    </source>
</reference>
<evidence type="ECO:0000313" key="3">
    <source>
        <dbReference type="Proteomes" id="UP000886722"/>
    </source>
</evidence>
<dbReference type="InterPro" id="IPR022742">
    <property type="entry name" value="Hydrolase_4"/>
</dbReference>
<organism evidence="2 3">
    <name type="scientific">Candidatus Caccoplasma intestinavium</name>
    <dbReference type="NCBI Taxonomy" id="2840716"/>
    <lineage>
        <taxon>Bacteria</taxon>
        <taxon>Pseudomonadati</taxon>
        <taxon>Bacteroidota</taxon>
        <taxon>Bacteroidia</taxon>
        <taxon>Bacteroidales</taxon>
        <taxon>Bacteroidaceae</taxon>
        <taxon>Bacteroidaceae incertae sedis</taxon>
        <taxon>Candidatus Caccoplasma</taxon>
    </lineage>
</organism>
<evidence type="ECO:0000259" key="1">
    <source>
        <dbReference type="Pfam" id="PF12146"/>
    </source>
</evidence>
<dbReference type="Proteomes" id="UP000886722">
    <property type="component" value="Unassembled WGS sequence"/>
</dbReference>
<accession>A0A9D1KDI3</accession>
<sequence>MEAYKYTTWYFPDDYEGKVTATFIERHSERPTCKAVLYIHGYLDYFFQDHMAERIVASGRNFYAVDLRKYGRSYLSGQHYNYCKHLSEYYPEIDKALESIKEQGNTDITLIGHSTGGLLSALYCAERKYRTMINRLILNSPFLEFNASWFDRWIVIPLASVISLVFPYASTENKLNDNYFRSVHISEYGEWNFDLRHKPRTVPLYFSWLRAVGEGHRKVRQGLHLTIPTLVLCSQYSSNDKEWSDHATKSDTVLNVEDIKRLTPKLGDRAECWIIEDGLHDLVLSRKDVRERVLSMMISFMNTCK</sequence>
<dbReference type="GO" id="GO:0016787">
    <property type="term" value="F:hydrolase activity"/>
    <property type="evidence" value="ECO:0007669"/>
    <property type="project" value="UniProtKB-KW"/>
</dbReference>
<dbReference type="PANTHER" id="PTHR11614">
    <property type="entry name" value="PHOSPHOLIPASE-RELATED"/>
    <property type="match status" value="1"/>
</dbReference>
<dbReference type="EMBL" id="DVKT01000076">
    <property type="protein sequence ID" value="HIT40438.1"/>
    <property type="molecule type" value="Genomic_DNA"/>
</dbReference>
<dbReference type="AlphaFoldDB" id="A0A9D1KDI3"/>